<evidence type="ECO:0000256" key="6">
    <source>
        <dbReference type="ARBA" id="ARBA00023125"/>
    </source>
</evidence>
<dbReference type="OrthoDB" id="1470711at2759"/>
<dbReference type="InterPro" id="IPR014017">
    <property type="entry name" value="DNA_helicase_UvrD-like_C"/>
</dbReference>
<dbReference type="EC" id="5.6.2.4" evidence="9"/>
<sequence>MTNPDYLDKLNDYQKEAVVSDAKYLQILAGPGSGKTRALTTRVAWMVKENNVDPSSLVVVTFTNKAAKEMKQRLEQPSLLGQEQSSPLSVSTFHALCAQLLYRHVDLTLLEKNFVIADADRSKQLVKMVVKDLQPSLSLSSQRKKPGKVAPRERKLTDIVSSTTSAYEERLLAANMTDFDGLLLHGRNLLKDHPDVVDHVEHVLVDEFQDTNSLQYELVWLLTHGGDKSLTVVGDPDQSIFGWRYANKGHFEKMKADYENTVVVHLKENYRSTKSILAGAGHVVAKDPKRLSRELFTNNPDGCGISVLKAKSEVHEAELVTKEIGRILEFSNGLVKFKDIAILFRMTALTFNFERALGRANIPFVVVSGSRFLDRLEVKDLLAYLQFFYNPRDVTSFARLINVPKRGLGEVSIKKIQVMATQQKWTLLATLQNIVDAHPATKNMRIMSKSVTELVSLLALHKKVQGMMDEKVQTGAILQTIAHSIGYQDYLETNYEEDHETRWANVEELITFAHRQDSLLVEDESGIEAVGHFLEVATLCGDSKEHDEAEEGRVSLVTMHAAKGLEWTCVFVVGCEEGILPLPWTTDLEEESRVLYVAMTRAKCFLYCTHSAQRRRWNTLEKNLITRYLYDLPTAHCQKHTPAWNANVRKWVAQVLQKPYEENDLLLEDDGSGFLSNDDKIFAEIVDQITVDLQKKLLY</sequence>
<proteinExistence type="inferred from homology"/>
<keyword evidence="5 11" id="KW-0067">ATP-binding</keyword>
<evidence type="ECO:0000256" key="11">
    <source>
        <dbReference type="PROSITE-ProRule" id="PRU00560"/>
    </source>
</evidence>
<keyword evidence="4 11" id="KW-0347">Helicase</keyword>
<evidence type="ECO:0000256" key="3">
    <source>
        <dbReference type="ARBA" id="ARBA00022801"/>
    </source>
</evidence>
<dbReference type="STRING" id="4829.A0A168SS67"/>
<evidence type="ECO:0000256" key="7">
    <source>
        <dbReference type="ARBA" id="ARBA00023235"/>
    </source>
</evidence>
<dbReference type="InParanoid" id="A0A168SS67"/>
<dbReference type="GO" id="GO:0005634">
    <property type="term" value="C:nucleus"/>
    <property type="evidence" value="ECO:0007669"/>
    <property type="project" value="TreeGrafter"/>
</dbReference>
<dbReference type="GO" id="GO:0000725">
    <property type="term" value="P:recombinational repair"/>
    <property type="evidence" value="ECO:0007669"/>
    <property type="project" value="TreeGrafter"/>
</dbReference>
<comment type="catalytic activity">
    <reaction evidence="8">
        <text>Couples ATP hydrolysis with the unwinding of duplex DNA by translocating in the 3'-5' direction.</text>
        <dbReference type="EC" id="5.6.2.4"/>
    </reaction>
</comment>
<comment type="catalytic activity">
    <reaction evidence="10">
        <text>ATP + H2O = ADP + phosphate + H(+)</text>
        <dbReference type="Rhea" id="RHEA:13065"/>
        <dbReference type="ChEBI" id="CHEBI:15377"/>
        <dbReference type="ChEBI" id="CHEBI:15378"/>
        <dbReference type="ChEBI" id="CHEBI:30616"/>
        <dbReference type="ChEBI" id="CHEBI:43474"/>
        <dbReference type="ChEBI" id="CHEBI:456216"/>
        <dbReference type="EC" id="5.6.2.4"/>
    </reaction>
</comment>
<dbReference type="InterPro" id="IPR000212">
    <property type="entry name" value="DNA_helicase_UvrD/REP"/>
</dbReference>
<dbReference type="Gene3D" id="3.40.50.300">
    <property type="entry name" value="P-loop containing nucleotide triphosphate hydrolases"/>
    <property type="match status" value="2"/>
</dbReference>
<evidence type="ECO:0000256" key="5">
    <source>
        <dbReference type="ARBA" id="ARBA00022840"/>
    </source>
</evidence>
<dbReference type="SUPFAM" id="SSF52540">
    <property type="entry name" value="P-loop containing nucleoside triphosphate hydrolases"/>
    <property type="match status" value="1"/>
</dbReference>
<gene>
    <name evidence="14" type="primary">ABSGL_14516.1 scaffold 14663</name>
</gene>
<dbReference type="Proteomes" id="UP000078561">
    <property type="component" value="Unassembled WGS sequence"/>
</dbReference>
<feature type="domain" description="UvrD-like helicase ATP-binding" evidence="12">
    <location>
        <begin position="8"/>
        <end position="273"/>
    </location>
</feature>
<reference evidence="14" key="1">
    <citation type="submission" date="2016-04" db="EMBL/GenBank/DDBJ databases">
        <authorList>
            <person name="Evans L.H."/>
            <person name="Alamgir A."/>
            <person name="Owens N."/>
            <person name="Weber N.D."/>
            <person name="Virtaneva K."/>
            <person name="Barbian K."/>
            <person name="Babar A."/>
            <person name="Rosenke K."/>
        </authorList>
    </citation>
    <scope>NUCLEOTIDE SEQUENCE [LARGE SCALE GENOMIC DNA]</scope>
    <source>
        <strain evidence="14">CBS 101.48</strain>
    </source>
</reference>
<protein>
    <recommendedName>
        <fullName evidence="9">DNA 3'-5' helicase</fullName>
        <ecNumber evidence="9">5.6.2.4</ecNumber>
    </recommendedName>
</protein>
<feature type="domain" description="UvrD-like helicase C-terminal" evidence="13">
    <location>
        <begin position="274"/>
        <end position="564"/>
    </location>
</feature>
<keyword evidence="7" id="KW-0413">Isomerase</keyword>
<comment type="similarity">
    <text evidence="1">Belongs to the helicase family. UvrD subfamily.</text>
</comment>
<dbReference type="CDD" id="cd17932">
    <property type="entry name" value="DEXQc_UvrD"/>
    <property type="match status" value="1"/>
</dbReference>
<dbReference type="PROSITE" id="PS51217">
    <property type="entry name" value="UVRD_HELICASE_CTER"/>
    <property type="match status" value="1"/>
</dbReference>
<dbReference type="PROSITE" id="PS51198">
    <property type="entry name" value="UVRD_HELICASE_ATP_BIND"/>
    <property type="match status" value="1"/>
</dbReference>
<dbReference type="PANTHER" id="PTHR11070">
    <property type="entry name" value="UVRD / RECB / PCRA DNA HELICASE FAMILY MEMBER"/>
    <property type="match status" value="1"/>
</dbReference>
<evidence type="ECO:0000313" key="15">
    <source>
        <dbReference type="Proteomes" id="UP000078561"/>
    </source>
</evidence>
<evidence type="ECO:0000256" key="2">
    <source>
        <dbReference type="ARBA" id="ARBA00022741"/>
    </source>
</evidence>
<evidence type="ECO:0000256" key="8">
    <source>
        <dbReference type="ARBA" id="ARBA00034617"/>
    </source>
</evidence>
<dbReference type="GO" id="GO:0043138">
    <property type="term" value="F:3'-5' DNA helicase activity"/>
    <property type="evidence" value="ECO:0007669"/>
    <property type="project" value="UniProtKB-EC"/>
</dbReference>
<dbReference type="InterPro" id="IPR027417">
    <property type="entry name" value="P-loop_NTPase"/>
</dbReference>
<name>A0A168SS67_ABSGL</name>
<dbReference type="Pfam" id="PF00580">
    <property type="entry name" value="UvrD-helicase"/>
    <property type="match status" value="1"/>
</dbReference>
<keyword evidence="6" id="KW-0238">DNA-binding</keyword>
<evidence type="ECO:0000313" key="14">
    <source>
        <dbReference type="EMBL" id="SAM08850.1"/>
    </source>
</evidence>
<evidence type="ECO:0000259" key="12">
    <source>
        <dbReference type="PROSITE" id="PS51198"/>
    </source>
</evidence>
<dbReference type="PANTHER" id="PTHR11070:SF2">
    <property type="entry name" value="ATP-DEPENDENT DNA HELICASE SRS2"/>
    <property type="match status" value="1"/>
</dbReference>
<dbReference type="AlphaFoldDB" id="A0A168SS67"/>
<evidence type="ECO:0000259" key="13">
    <source>
        <dbReference type="PROSITE" id="PS51217"/>
    </source>
</evidence>
<evidence type="ECO:0000256" key="4">
    <source>
        <dbReference type="ARBA" id="ARBA00022806"/>
    </source>
</evidence>
<evidence type="ECO:0000256" key="9">
    <source>
        <dbReference type="ARBA" id="ARBA00034808"/>
    </source>
</evidence>
<accession>A0A168SS67</accession>
<keyword evidence="2 11" id="KW-0547">Nucleotide-binding</keyword>
<dbReference type="FunCoup" id="A0A168SS67">
    <property type="interactions" value="367"/>
</dbReference>
<feature type="binding site" evidence="11">
    <location>
        <begin position="29"/>
        <end position="36"/>
    </location>
    <ligand>
        <name>ATP</name>
        <dbReference type="ChEBI" id="CHEBI:30616"/>
    </ligand>
</feature>
<dbReference type="Gene3D" id="1.10.10.160">
    <property type="match status" value="1"/>
</dbReference>
<evidence type="ECO:0000256" key="10">
    <source>
        <dbReference type="ARBA" id="ARBA00048988"/>
    </source>
</evidence>
<dbReference type="Pfam" id="PF13361">
    <property type="entry name" value="UvrD_C"/>
    <property type="match status" value="1"/>
</dbReference>
<keyword evidence="15" id="KW-1185">Reference proteome</keyword>
<evidence type="ECO:0000256" key="1">
    <source>
        <dbReference type="ARBA" id="ARBA00009922"/>
    </source>
</evidence>
<dbReference type="GO" id="GO:0005524">
    <property type="term" value="F:ATP binding"/>
    <property type="evidence" value="ECO:0007669"/>
    <property type="project" value="UniProtKB-UniRule"/>
</dbReference>
<keyword evidence="3 11" id="KW-0378">Hydrolase</keyword>
<dbReference type="Gene3D" id="1.10.486.10">
    <property type="entry name" value="PCRA, domain 4"/>
    <property type="match status" value="1"/>
</dbReference>
<dbReference type="OMA" id="DYPDATT"/>
<dbReference type="EMBL" id="LT554937">
    <property type="protein sequence ID" value="SAM08850.1"/>
    <property type="molecule type" value="Genomic_DNA"/>
</dbReference>
<dbReference type="GO" id="GO:0016787">
    <property type="term" value="F:hydrolase activity"/>
    <property type="evidence" value="ECO:0007669"/>
    <property type="project" value="UniProtKB-UniRule"/>
</dbReference>
<dbReference type="InterPro" id="IPR014016">
    <property type="entry name" value="UvrD-like_ATP-bd"/>
</dbReference>
<dbReference type="GO" id="GO:0003677">
    <property type="term" value="F:DNA binding"/>
    <property type="evidence" value="ECO:0007669"/>
    <property type="project" value="UniProtKB-KW"/>
</dbReference>
<organism evidence="14">
    <name type="scientific">Absidia glauca</name>
    <name type="common">Pin mould</name>
    <dbReference type="NCBI Taxonomy" id="4829"/>
    <lineage>
        <taxon>Eukaryota</taxon>
        <taxon>Fungi</taxon>
        <taxon>Fungi incertae sedis</taxon>
        <taxon>Mucoromycota</taxon>
        <taxon>Mucoromycotina</taxon>
        <taxon>Mucoromycetes</taxon>
        <taxon>Mucorales</taxon>
        <taxon>Cunninghamellaceae</taxon>
        <taxon>Absidia</taxon>
    </lineage>
</organism>
<dbReference type="InterPro" id="IPR013986">
    <property type="entry name" value="DExx_box_DNA_helicase_dom_sf"/>
</dbReference>